<dbReference type="GO" id="GO:0005524">
    <property type="term" value="F:ATP binding"/>
    <property type="evidence" value="ECO:0007669"/>
    <property type="project" value="UniProtKB-KW"/>
</dbReference>
<protein>
    <submittedName>
        <fullName evidence="10">Type I secretion system ATP-binding protein PrsD</fullName>
    </submittedName>
</protein>
<keyword evidence="3" id="KW-0547">Nucleotide-binding</keyword>
<dbReference type="OrthoDB" id="9808328at2"/>
<keyword evidence="11" id="KW-1185">Reference proteome</keyword>
<dbReference type="Gene3D" id="1.20.1560.10">
    <property type="entry name" value="ABC transporter type 1, transmembrane domain"/>
    <property type="match status" value="1"/>
</dbReference>
<feature type="domain" description="ABC transmembrane type-1" evidence="9">
    <location>
        <begin position="27"/>
        <end position="302"/>
    </location>
</feature>
<dbReference type="InterPro" id="IPR011527">
    <property type="entry name" value="ABC1_TM_dom"/>
</dbReference>
<comment type="caution">
    <text evidence="10">The sequence shown here is derived from an EMBL/GenBank/DDBJ whole genome shotgun (WGS) entry which is preliminary data.</text>
</comment>
<keyword evidence="4 10" id="KW-0067">ATP-binding</keyword>
<evidence type="ECO:0000256" key="1">
    <source>
        <dbReference type="ARBA" id="ARBA00004651"/>
    </source>
</evidence>
<dbReference type="Proteomes" id="UP000184514">
    <property type="component" value="Unassembled WGS sequence"/>
</dbReference>
<dbReference type="GO" id="GO:0005886">
    <property type="term" value="C:plasma membrane"/>
    <property type="evidence" value="ECO:0007669"/>
    <property type="project" value="UniProtKB-SubCell"/>
</dbReference>
<dbReference type="InterPro" id="IPR003593">
    <property type="entry name" value="AAA+_ATPase"/>
</dbReference>
<organism evidence="10 11">
    <name type="scientific">Planktotalea frisia</name>
    <dbReference type="NCBI Taxonomy" id="696762"/>
    <lineage>
        <taxon>Bacteria</taxon>
        <taxon>Pseudomonadati</taxon>
        <taxon>Pseudomonadota</taxon>
        <taxon>Alphaproteobacteria</taxon>
        <taxon>Rhodobacterales</taxon>
        <taxon>Paracoccaceae</taxon>
        <taxon>Planktotalea</taxon>
    </lineage>
</organism>
<dbReference type="GO" id="GO:0030256">
    <property type="term" value="C:type I protein secretion system complex"/>
    <property type="evidence" value="ECO:0007669"/>
    <property type="project" value="InterPro"/>
</dbReference>
<dbReference type="Pfam" id="PF00664">
    <property type="entry name" value="ABC_membrane"/>
    <property type="match status" value="1"/>
</dbReference>
<dbReference type="SUPFAM" id="SSF90123">
    <property type="entry name" value="ABC transporter transmembrane region"/>
    <property type="match status" value="1"/>
</dbReference>
<dbReference type="InterPro" id="IPR027417">
    <property type="entry name" value="P-loop_NTPase"/>
</dbReference>
<dbReference type="Pfam" id="PF00005">
    <property type="entry name" value="ABC_tran"/>
    <property type="match status" value="1"/>
</dbReference>
<evidence type="ECO:0000256" key="6">
    <source>
        <dbReference type="ARBA" id="ARBA00023136"/>
    </source>
</evidence>
<gene>
    <name evidence="10" type="primary">prsD</name>
    <name evidence="10" type="ORF">PFRI_30330</name>
</gene>
<sequence length="579" mass="62933">MAKPRISGKAELRRARRAGFSLLGSTFIFSIFVNLLMLTGPLFMLQVYDRVLGSRSEETLIALFALVAALYLFMGFLDYARGRLLARFAVRFREKLDGRVFDASLRHSLMPESLGKPAAGLRQLEAVQSFFISPVMTALFDIPWTPLFIAAIFIFHPLLGWMAVAGGGTLILVAVLNSLLTNRKVLKAQQMSQMAHNFSDQARNSSEIVRSQGMSRSMQTRWQGMQNEALGASVGASDWTGSFTAMTKSFRLFLQSAMLALGAYLTLQGELTAGAMIAGSILLGRALAPIEQSVGQWALIQRAIEGWRGVGQLLQLVPEDDETTKLPNPPAHISFQGVGVLAPGTRTPILQGISFVIEPGQVVGVIGNSGMGKSTLAKAMVGLLPAISGEIRLGGATLDQYDPDQLGSLIGYLPQNVTLFSGTVAENIARMSVNVDEEKVFEAAKRANAHEMILKLPEGYKTVIHANDNQLSGGQKQRLALARALYQNPVILVLDEPNSALDSVGTEALNRTVREFKSSDRSVVIMTHRPQAISECDRLIVMDSGRIKANGPRDEVLKAMLKNAGQVQREIAPEKPNET</sequence>
<feature type="transmembrane region" description="Helical" evidence="7">
    <location>
        <begin position="60"/>
        <end position="80"/>
    </location>
</feature>
<name>A0A1L9NTY7_9RHOB</name>
<dbReference type="STRING" id="696762.PFRI_30330"/>
<feature type="transmembrane region" description="Helical" evidence="7">
    <location>
        <begin position="130"/>
        <end position="155"/>
    </location>
</feature>
<dbReference type="PROSITE" id="PS50893">
    <property type="entry name" value="ABC_TRANSPORTER_2"/>
    <property type="match status" value="1"/>
</dbReference>
<dbReference type="GO" id="GO:0016887">
    <property type="term" value="F:ATP hydrolysis activity"/>
    <property type="evidence" value="ECO:0007669"/>
    <property type="project" value="InterPro"/>
</dbReference>
<comment type="subcellular location">
    <subcellularLocation>
        <location evidence="1">Cell membrane</location>
        <topology evidence="1">Multi-pass membrane protein</topology>
    </subcellularLocation>
</comment>
<evidence type="ECO:0000256" key="3">
    <source>
        <dbReference type="ARBA" id="ARBA00022741"/>
    </source>
</evidence>
<dbReference type="PROSITE" id="PS00211">
    <property type="entry name" value="ABC_TRANSPORTER_1"/>
    <property type="match status" value="1"/>
</dbReference>
<evidence type="ECO:0000259" key="9">
    <source>
        <dbReference type="PROSITE" id="PS50929"/>
    </source>
</evidence>
<feature type="domain" description="ABC transporter" evidence="8">
    <location>
        <begin position="333"/>
        <end position="569"/>
    </location>
</feature>
<dbReference type="GO" id="GO:0030253">
    <property type="term" value="P:protein secretion by the type I secretion system"/>
    <property type="evidence" value="ECO:0007669"/>
    <property type="project" value="InterPro"/>
</dbReference>
<dbReference type="InterPro" id="IPR003439">
    <property type="entry name" value="ABC_transporter-like_ATP-bd"/>
</dbReference>
<reference evidence="10 11" key="1">
    <citation type="submission" date="2016-10" db="EMBL/GenBank/DDBJ databases">
        <title>Genome sequence of Planktotalea frisia SH6-1.</title>
        <authorList>
            <person name="Poehlein A."/>
            <person name="Bakenhus I."/>
            <person name="Voget S."/>
            <person name="Brinkhoff T."/>
            <person name="Simon M."/>
        </authorList>
    </citation>
    <scope>NUCLEOTIDE SEQUENCE [LARGE SCALE GENOMIC DNA]</scope>
    <source>
        <strain evidence="10 11">SH6-1</strain>
    </source>
</reference>
<evidence type="ECO:0000256" key="2">
    <source>
        <dbReference type="ARBA" id="ARBA00022692"/>
    </source>
</evidence>
<dbReference type="PROSITE" id="PS50929">
    <property type="entry name" value="ABC_TM1F"/>
    <property type="match status" value="1"/>
</dbReference>
<evidence type="ECO:0000313" key="10">
    <source>
        <dbReference type="EMBL" id="OJI92770.1"/>
    </source>
</evidence>
<evidence type="ECO:0000256" key="7">
    <source>
        <dbReference type="SAM" id="Phobius"/>
    </source>
</evidence>
<keyword evidence="5 7" id="KW-1133">Transmembrane helix</keyword>
<dbReference type="Gene3D" id="3.40.50.300">
    <property type="entry name" value="P-loop containing nucleotide triphosphate hydrolases"/>
    <property type="match status" value="1"/>
</dbReference>
<accession>A0A1L9NTY7</accession>
<dbReference type="InterPro" id="IPR039421">
    <property type="entry name" value="Type_1_exporter"/>
</dbReference>
<evidence type="ECO:0000259" key="8">
    <source>
        <dbReference type="PROSITE" id="PS50893"/>
    </source>
</evidence>
<dbReference type="InterPro" id="IPR010128">
    <property type="entry name" value="ATPase_T1SS_PrtD-like"/>
</dbReference>
<dbReference type="NCBIfam" id="TIGR01842">
    <property type="entry name" value="type_I_sec_PrtD"/>
    <property type="match status" value="1"/>
</dbReference>
<dbReference type="GO" id="GO:0140359">
    <property type="term" value="F:ABC-type transporter activity"/>
    <property type="evidence" value="ECO:0007669"/>
    <property type="project" value="InterPro"/>
</dbReference>
<dbReference type="GO" id="GO:0034040">
    <property type="term" value="F:ATPase-coupled lipid transmembrane transporter activity"/>
    <property type="evidence" value="ECO:0007669"/>
    <property type="project" value="TreeGrafter"/>
</dbReference>
<dbReference type="PANTHER" id="PTHR24221">
    <property type="entry name" value="ATP-BINDING CASSETTE SUB-FAMILY B"/>
    <property type="match status" value="1"/>
</dbReference>
<dbReference type="InterPro" id="IPR017871">
    <property type="entry name" value="ABC_transporter-like_CS"/>
</dbReference>
<dbReference type="SUPFAM" id="SSF52540">
    <property type="entry name" value="P-loop containing nucleoside triphosphate hydrolases"/>
    <property type="match status" value="1"/>
</dbReference>
<keyword evidence="6 7" id="KW-0472">Membrane</keyword>
<dbReference type="InterPro" id="IPR036640">
    <property type="entry name" value="ABC1_TM_sf"/>
</dbReference>
<dbReference type="EMBL" id="MLCB01000169">
    <property type="protein sequence ID" value="OJI92770.1"/>
    <property type="molecule type" value="Genomic_DNA"/>
</dbReference>
<dbReference type="SMART" id="SM00382">
    <property type="entry name" value="AAA"/>
    <property type="match status" value="1"/>
</dbReference>
<dbReference type="PANTHER" id="PTHR24221:SF248">
    <property type="entry name" value="ABC TRANSPORTER TRANSMEMBRANE REGION"/>
    <property type="match status" value="1"/>
</dbReference>
<evidence type="ECO:0000313" key="11">
    <source>
        <dbReference type="Proteomes" id="UP000184514"/>
    </source>
</evidence>
<evidence type="ECO:0000256" key="5">
    <source>
        <dbReference type="ARBA" id="ARBA00022989"/>
    </source>
</evidence>
<dbReference type="AlphaFoldDB" id="A0A1L9NTY7"/>
<feature type="transmembrane region" description="Helical" evidence="7">
    <location>
        <begin position="161"/>
        <end position="180"/>
    </location>
</feature>
<evidence type="ECO:0000256" key="4">
    <source>
        <dbReference type="ARBA" id="ARBA00022840"/>
    </source>
</evidence>
<feature type="transmembrane region" description="Helical" evidence="7">
    <location>
        <begin position="20"/>
        <end position="48"/>
    </location>
</feature>
<dbReference type="RefSeq" id="WP_072631549.1">
    <property type="nucleotide sequence ID" value="NZ_MLCB01000169.1"/>
</dbReference>
<keyword evidence="2 7" id="KW-0812">Transmembrane</keyword>
<proteinExistence type="predicted"/>